<keyword evidence="5 10" id="KW-0732">Signal</keyword>
<name>A0A7J7CH04_TRIWF</name>
<evidence type="ECO:0000256" key="5">
    <source>
        <dbReference type="ARBA" id="ARBA00022729"/>
    </source>
</evidence>
<feature type="chain" id="PRO_5029553803" evidence="10">
    <location>
        <begin position="23"/>
        <end position="173"/>
    </location>
</feature>
<keyword evidence="13" id="KW-1185">Reference proteome</keyword>
<comment type="similarity">
    <text evidence="2">Belongs to the plant LTP family.</text>
</comment>
<feature type="compositionally biased region" description="Polar residues" evidence="9">
    <location>
        <begin position="126"/>
        <end position="139"/>
    </location>
</feature>
<keyword evidence="4" id="KW-0336">GPI-anchor</keyword>
<dbReference type="Proteomes" id="UP000593562">
    <property type="component" value="Unassembled WGS sequence"/>
</dbReference>
<dbReference type="GO" id="GO:0006869">
    <property type="term" value="P:lipid transport"/>
    <property type="evidence" value="ECO:0007669"/>
    <property type="project" value="InterPro"/>
</dbReference>
<evidence type="ECO:0000256" key="2">
    <source>
        <dbReference type="ARBA" id="ARBA00009748"/>
    </source>
</evidence>
<accession>A0A7J7CH04</accession>
<evidence type="ECO:0000313" key="12">
    <source>
        <dbReference type="EMBL" id="KAF5733327.1"/>
    </source>
</evidence>
<evidence type="ECO:0000313" key="13">
    <source>
        <dbReference type="Proteomes" id="UP000593562"/>
    </source>
</evidence>
<protein>
    <submittedName>
        <fullName evidence="12">Non-specific lipid-transfer protein-like protein</fullName>
    </submittedName>
</protein>
<dbReference type="InterPro" id="IPR036312">
    <property type="entry name" value="Bifun_inhib/LTP/seed_sf"/>
</dbReference>
<dbReference type="InParanoid" id="A0A7J7CH04"/>
<dbReference type="PRINTS" id="PR00382">
    <property type="entry name" value="LIPIDTRNSFER"/>
</dbReference>
<evidence type="ECO:0000259" key="11">
    <source>
        <dbReference type="SMART" id="SM00499"/>
    </source>
</evidence>
<dbReference type="EMBL" id="JAAARO010000017">
    <property type="protein sequence ID" value="KAF5733327.1"/>
    <property type="molecule type" value="Genomic_DNA"/>
</dbReference>
<keyword evidence="3" id="KW-1003">Cell membrane</keyword>
<comment type="caution">
    <text evidence="12">The sequence shown here is derived from an EMBL/GenBank/DDBJ whole genome shotgun (WGS) entry which is preliminary data.</text>
</comment>
<keyword evidence="8" id="KW-0449">Lipoprotein</keyword>
<keyword evidence="6" id="KW-1015">Disulfide bond</keyword>
<organism evidence="12 13">
    <name type="scientific">Tripterygium wilfordii</name>
    <name type="common">Thunder God vine</name>
    <dbReference type="NCBI Taxonomy" id="458696"/>
    <lineage>
        <taxon>Eukaryota</taxon>
        <taxon>Viridiplantae</taxon>
        <taxon>Streptophyta</taxon>
        <taxon>Embryophyta</taxon>
        <taxon>Tracheophyta</taxon>
        <taxon>Spermatophyta</taxon>
        <taxon>Magnoliopsida</taxon>
        <taxon>eudicotyledons</taxon>
        <taxon>Gunneridae</taxon>
        <taxon>Pentapetalae</taxon>
        <taxon>rosids</taxon>
        <taxon>fabids</taxon>
        <taxon>Celastrales</taxon>
        <taxon>Celastraceae</taxon>
        <taxon>Tripterygium</taxon>
    </lineage>
</organism>
<dbReference type="InterPro" id="IPR000528">
    <property type="entry name" value="Plant_nsLTP"/>
</dbReference>
<reference evidence="12 13" key="1">
    <citation type="journal article" date="2020" name="Nat. Commun.">
        <title>Genome of Tripterygium wilfordii and identification of cytochrome P450 involved in triptolide biosynthesis.</title>
        <authorList>
            <person name="Tu L."/>
            <person name="Su P."/>
            <person name="Zhang Z."/>
            <person name="Gao L."/>
            <person name="Wang J."/>
            <person name="Hu T."/>
            <person name="Zhou J."/>
            <person name="Zhang Y."/>
            <person name="Zhao Y."/>
            <person name="Liu Y."/>
            <person name="Song Y."/>
            <person name="Tong Y."/>
            <person name="Lu Y."/>
            <person name="Yang J."/>
            <person name="Xu C."/>
            <person name="Jia M."/>
            <person name="Peters R.J."/>
            <person name="Huang L."/>
            <person name="Gao W."/>
        </authorList>
    </citation>
    <scope>NUCLEOTIDE SEQUENCE [LARGE SCALE GENOMIC DNA]</scope>
    <source>
        <strain evidence="13">cv. XIE 37</strain>
        <tissue evidence="12">Leaf</tissue>
    </source>
</reference>
<dbReference type="SMART" id="SM00499">
    <property type="entry name" value="AAI"/>
    <property type="match status" value="1"/>
</dbReference>
<comment type="subcellular location">
    <subcellularLocation>
        <location evidence="1">Cell membrane</location>
        <topology evidence="1">Lipid-anchor</topology>
        <topology evidence="1">GPI-anchor</topology>
    </subcellularLocation>
</comment>
<sequence>MAAVKAYLLLFVFSICAVDGAGQHHTTEAPAPSVDCSILILNMADCLSFVSNGSLITKPETSCCTGFKTVLKTDPDCICQAFRSSGQLGVVIDGRRALNIPAACGVHDSSAPTCGISLPPAGSPDASPSMSGVGSTSEQAATPAPAPKSSSFALSTSVASLVLGLVAAAFSSF</sequence>
<feature type="domain" description="Bifunctional inhibitor/plant lipid transfer protein/seed storage helical" evidence="11">
    <location>
        <begin position="36"/>
        <end position="114"/>
    </location>
</feature>
<dbReference type="AlphaFoldDB" id="A0A7J7CH04"/>
<evidence type="ECO:0000256" key="8">
    <source>
        <dbReference type="ARBA" id="ARBA00023288"/>
    </source>
</evidence>
<dbReference type="PANTHER" id="PTHR33044">
    <property type="entry name" value="BIFUNCTIONAL INHIBITOR/LIPID-TRANSFER PROTEIN/SEED STORAGE 2S ALBUMIN SUPERFAMILY PROTEIN-RELATED"/>
    <property type="match status" value="1"/>
</dbReference>
<evidence type="ECO:0000256" key="4">
    <source>
        <dbReference type="ARBA" id="ARBA00022622"/>
    </source>
</evidence>
<gene>
    <name evidence="12" type="ORF">HS088_TW17G00869</name>
</gene>
<dbReference type="InterPro" id="IPR043325">
    <property type="entry name" value="LTSS"/>
</dbReference>
<dbReference type="GO" id="GO:0008289">
    <property type="term" value="F:lipid binding"/>
    <property type="evidence" value="ECO:0007669"/>
    <property type="project" value="InterPro"/>
</dbReference>
<evidence type="ECO:0000256" key="6">
    <source>
        <dbReference type="ARBA" id="ARBA00023157"/>
    </source>
</evidence>
<dbReference type="GO" id="GO:0005886">
    <property type="term" value="C:plasma membrane"/>
    <property type="evidence" value="ECO:0007669"/>
    <property type="project" value="UniProtKB-SubCell"/>
</dbReference>
<evidence type="ECO:0000256" key="7">
    <source>
        <dbReference type="ARBA" id="ARBA00023180"/>
    </source>
</evidence>
<dbReference type="OrthoDB" id="659547at2759"/>
<evidence type="ECO:0000256" key="10">
    <source>
        <dbReference type="SAM" id="SignalP"/>
    </source>
</evidence>
<evidence type="ECO:0000256" key="3">
    <source>
        <dbReference type="ARBA" id="ARBA00022475"/>
    </source>
</evidence>
<keyword evidence="7" id="KW-0325">Glycoprotein</keyword>
<evidence type="ECO:0000256" key="1">
    <source>
        <dbReference type="ARBA" id="ARBA00004609"/>
    </source>
</evidence>
<evidence type="ECO:0000256" key="9">
    <source>
        <dbReference type="SAM" id="MobiDB-lite"/>
    </source>
</evidence>
<feature type="signal peptide" evidence="10">
    <location>
        <begin position="1"/>
        <end position="22"/>
    </location>
</feature>
<feature type="region of interest" description="Disordered" evidence="9">
    <location>
        <begin position="122"/>
        <end position="146"/>
    </location>
</feature>
<dbReference type="FunFam" id="1.10.110.10:FF:000001">
    <property type="entry name" value="Bifunctional inhibitor/lipid-transfer protein/seed storage 2S albumin superfamily protein"/>
    <property type="match status" value="1"/>
</dbReference>
<dbReference type="SUPFAM" id="SSF47699">
    <property type="entry name" value="Bifunctional inhibitor/lipid-transfer protein/seed storage 2S albumin"/>
    <property type="match status" value="1"/>
</dbReference>
<dbReference type="Gene3D" id="1.10.110.10">
    <property type="entry name" value="Plant lipid-transfer and hydrophobic proteins"/>
    <property type="match status" value="1"/>
</dbReference>
<proteinExistence type="inferred from homology"/>
<dbReference type="Pfam" id="PF14368">
    <property type="entry name" value="LTP_2"/>
    <property type="match status" value="1"/>
</dbReference>
<dbReference type="InterPro" id="IPR016140">
    <property type="entry name" value="Bifunc_inhib/LTP/seed_store"/>
</dbReference>
<dbReference type="CDD" id="cd00010">
    <property type="entry name" value="AAI_LTSS"/>
    <property type="match status" value="1"/>
</dbReference>
<dbReference type="GO" id="GO:0098552">
    <property type="term" value="C:side of membrane"/>
    <property type="evidence" value="ECO:0007669"/>
    <property type="project" value="UniProtKB-KW"/>
</dbReference>
<keyword evidence="4" id="KW-0472">Membrane</keyword>
<dbReference type="FunCoup" id="A0A7J7CH04">
    <property type="interactions" value="230"/>
</dbReference>